<dbReference type="InterPro" id="IPR011683">
    <property type="entry name" value="Glyco_hydro_53"/>
</dbReference>
<dbReference type="GO" id="GO:0045490">
    <property type="term" value="P:pectin catabolic process"/>
    <property type="evidence" value="ECO:0007669"/>
    <property type="project" value="TreeGrafter"/>
</dbReference>
<evidence type="ECO:0000313" key="8">
    <source>
        <dbReference type="Proteomes" id="UP000190961"/>
    </source>
</evidence>
<protein>
    <recommendedName>
        <fullName evidence="3 6">Arabinogalactan endo-beta-1,4-galactanase</fullName>
        <ecNumber evidence="3 6">3.2.1.89</ecNumber>
    </recommendedName>
</protein>
<feature type="signal peptide" evidence="6">
    <location>
        <begin position="1"/>
        <end position="18"/>
    </location>
</feature>
<evidence type="ECO:0000256" key="4">
    <source>
        <dbReference type="ARBA" id="ARBA00022801"/>
    </source>
</evidence>
<keyword evidence="8" id="KW-1185">Reference proteome</keyword>
<dbReference type="RefSeq" id="WP_079690115.1">
    <property type="nucleotide sequence ID" value="NZ_FUZU01000005.1"/>
</dbReference>
<dbReference type="PANTHER" id="PTHR34983">
    <property type="entry name" value="ARABINOGALACTAN ENDO-BETA-1,4-GALACTANASE A"/>
    <property type="match status" value="1"/>
</dbReference>
<dbReference type="InterPro" id="IPR017853">
    <property type="entry name" value="GH"/>
</dbReference>
<comment type="similarity">
    <text evidence="2 6">Belongs to the glycosyl hydrolase 53 family.</text>
</comment>
<dbReference type="PANTHER" id="PTHR34983:SF1">
    <property type="entry name" value="ARABINOGALACTAN ENDO-BETA-1,4-GALACTANASE A"/>
    <property type="match status" value="1"/>
</dbReference>
<dbReference type="Gene3D" id="3.20.20.80">
    <property type="entry name" value="Glycosidases"/>
    <property type="match status" value="1"/>
</dbReference>
<feature type="chain" id="PRO_5011835224" description="Arabinogalactan endo-beta-1,4-galactanase" evidence="6">
    <location>
        <begin position="19"/>
        <end position="392"/>
    </location>
</feature>
<sequence>MKRYIAIALVACTLIFLAGCEQEVVVKDGQVEQDIVQQPGTSSANAKASGLTYRGMDLSFAYKIETQRGGKFYYANGSAGTVFDIAKSSNVNLVRLRLWVNPDANHKECSLAAVKEQAKKIVAKGMQFMLTLHYSDTWADPGTQTKPSAWSSLTQQQLIDKIWSYTSDVMNQLKSQGTAPAIVQIGNEINGGFLWPTFKVSADSDTNWDNSFEYAINSGYNAVKTVFPNTKVMLHYAGIWADNFFWRCSKFGIQYDIMGFSWYPEWHGKSFSDVYNQLNNLTSWYSKTCIVVETAYPWTTGYADQAGNVLGTGSQMSGYAMTPAGQQAFIEQLMATVKSIPNNKGLGVVYWEPDWTAYNGASATNWENGSSWENAALFDFSWKAMQGFNAFN</sequence>
<evidence type="ECO:0000256" key="1">
    <source>
        <dbReference type="ARBA" id="ARBA00001695"/>
    </source>
</evidence>
<dbReference type="PROSITE" id="PS51257">
    <property type="entry name" value="PROKAR_LIPOPROTEIN"/>
    <property type="match status" value="1"/>
</dbReference>
<dbReference type="AlphaFoldDB" id="A0A1T5MJX5"/>
<keyword evidence="6" id="KW-0732">Signal</keyword>
<dbReference type="OrthoDB" id="9768786at2"/>
<evidence type="ECO:0000313" key="7">
    <source>
        <dbReference type="EMBL" id="SKC88530.1"/>
    </source>
</evidence>
<proteinExistence type="inferred from homology"/>
<gene>
    <name evidence="7" type="ORF">SAMN05660236_5617</name>
</gene>
<evidence type="ECO:0000256" key="5">
    <source>
        <dbReference type="ARBA" id="ARBA00023295"/>
    </source>
</evidence>
<dbReference type="GO" id="GO:0031218">
    <property type="term" value="F:arabinogalactan endo-1,4-beta-galactosidase activity"/>
    <property type="evidence" value="ECO:0007669"/>
    <property type="project" value="UniProtKB-EC"/>
</dbReference>
<dbReference type="Pfam" id="PF07745">
    <property type="entry name" value="Glyco_hydro_53"/>
    <property type="match status" value="1"/>
</dbReference>
<dbReference type="GO" id="GO:0015926">
    <property type="term" value="F:glucosidase activity"/>
    <property type="evidence" value="ECO:0007669"/>
    <property type="project" value="InterPro"/>
</dbReference>
<comment type="catalytic activity">
    <reaction evidence="1 6">
        <text>The enzyme specifically hydrolyzes (1-&gt;4)-beta-D-galactosidic linkages in type I arabinogalactans.</text>
        <dbReference type="EC" id="3.2.1.89"/>
    </reaction>
</comment>
<evidence type="ECO:0000256" key="6">
    <source>
        <dbReference type="RuleBase" id="RU361192"/>
    </source>
</evidence>
<reference evidence="7 8" key="1">
    <citation type="submission" date="2017-02" db="EMBL/GenBank/DDBJ databases">
        <authorList>
            <person name="Peterson S.W."/>
        </authorList>
    </citation>
    <scope>NUCLEOTIDE SEQUENCE [LARGE SCALE GENOMIC DNA]</scope>
    <source>
        <strain evidence="7 8">DSM 25262</strain>
    </source>
</reference>
<organism evidence="7 8">
    <name type="scientific">Ohtaekwangia koreensis</name>
    <dbReference type="NCBI Taxonomy" id="688867"/>
    <lineage>
        <taxon>Bacteria</taxon>
        <taxon>Pseudomonadati</taxon>
        <taxon>Bacteroidota</taxon>
        <taxon>Cytophagia</taxon>
        <taxon>Cytophagales</taxon>
        <taxon>Fulvivirgaceae</taxon>
        <taxon>Ohtaekwangia</taxon>
    </lineage>
</organism>
<dbReference type="Proteomes" id="UP000190961">
    <property type="component" value="Unassembled WGS sequence"/>
</dbReference>
<dbReference type="STRING" id="688867.SAMN05660236_5617"/>
<dbReference type="SUPFAM" id="SSF51445">
    <property type="entry name" value="(Trans)glycosidases"/>
    <property type="match status" value="1"/>
</dbReference>
<dbReference type="EC" id="3.2.1.89" evidence="3 6"/>
<accession>A0A1T5MJX5</accession>
<dbReference type="EMBL" id="FUZU01000005">
    <property type="protein sequence ID" value="SKC88530.1"/>
    <property type="molecule type" value="Genomic_DNA"/>
</dbReference>
<evidence type="ECO:0000256" key="3">
    <source>
        <dbReference type="ARBA" id="ARBA00012556"/>
    </source>
</evidence>
<keyword evidence="5 6" id="KW-0326">Glycosidase</keyword>
<name>A0A1T5MJX5_9BACT</name>
<evidence type="ECO:0000256" key="2">
    <source>
        <dbReference type="ARBA" id="ARBA00010687"/>
    </source>
</evidence>
<keyword evidence="4 6" id="KW-0378">Hydrolase</keyword>